<protein>
    <submittedName>
        <fullName evidence="1">Uncharacterized protein</fullName>
    </submittedName>
</protein>
<gene>
    <name evidence="1" type="ORF">MNB_SV-14-1500</name>
</gene>
<accession>A0A1W1CK09</accession>
<reference evidence="1" key="1">
    <citation type="submission" date="2016-10" db="EMBL/GenBank/DDBJ databases">
        <authorList>
            <person name="de Groot N.N."/>
        </authorList>
    </citation>
    <scope>NUCLEOTIDE SEQUENCE</scope>
</reference>
<evidence type="ECO:0000313" key="1">
    <source>
        <dbReference type="EMBL" id="SFV66240.1"/>
    </source>
</evidence>
<proteinExistence type="predicted"/>
<organism evidence="1">
    <name type="scientific">hydrothermal vent metagenome</name>
    <dbReference type="NCBI Taxonomy" id="652676"/>
    <lineage>
        <taxon>unclassified sequences</taxon>
        <taxon>metagenomes</taxon>
        <taxon>ecological metagenomes</taxon>
    </lineage>
</organism>
<name>A0A1W1CK09_9ZZZZ</name>
<dbReference type="EMBL" id="FPHN01000199">
    <property type="protein sequence ID" value="SFV66240.1"/>
    <property type="molecule type" value="Genomic_DNA"/>
</dbReference>
<dbReference type="AlphaFoldDB" id="A0A1W1CK09"/>
<sequence>MALRGNLSQSFLRSKDLLSFSEISHDKEGNNILKNRVLEEALARDESGRFIRNKGNIANILNRYGVIYRMVFNAMNMEQYTYDEVQEALEHLSEYINDLGVSGIVEFHASDKTQNSDHIHFWISSEDKIIYNKIAQEMVAMGYSNAEDVYIQKYEDNRKLDESEYVSDKNTTIKERFSIEPMGMEAGETLDSINMMLGVDDKQEKIIYKSEPSLGRVSSFREKYNLIIDNIANLFKKVVDVKEIVENENIEKSSIVTNCTLPKTSETTSILARIKELKEHMSNNK</sequence>